<dbReference type="Pfam" id="PF03328">
    <property type="entry name" value="HpcH_HpaI"/>
    <property type="match status" value="1"/>
</dbReference>
<organism evidence="6 7">
    <name type="scientific">Sphingosinicella rhizophila</name>
    <dbReference type="NCBI Taxonomy" id="3050082"/>
    <lineage>
        <taxon>Bacteria</taxon>
        <taxon>Pseudomonadati</taxon>
        <taxon>Pseudomonadota</taxon>
        <taxon>Alphaproteobacteria</taxon>
        <taxon>Sphingomonadales</taxon>
        <taxon>Sphingosinicellaceae</taxon>
        <taxon>Sphingosinicella</taxon>
    </lineage>
</organism>
<reference evidence="6 7" key="1">
    <citation type="submission" date="2023-05" db="EMBL/GenBank/DDBJ databases">
        <authorList>
            <person name="Guo Y."/>
        </authorList>
    </citation>
    <scope>NUCLEOTIDE SEQUENCE [LARGE SCALE GENOMIC DNA]</scope>
    <source>
        <strain evidence="6 7">GR2756</strain>
    </source>
</reference>
<comment type="cofactor">
    <cofactor evidence="1">
        <name>Mg(2+)</name>
        <dbReference type="ChEBI" id="CHEBI:18420"/>
    </cofactor>
</comment>
<protein>
    <submittedName>
        <fullName evidence="6">CoA ester lyase</fullName>
    </submittedName>
</protein>
<evidence type="ECO:0000313" key="6">
    <source>
        <dbReference type="EMBL" id="MDT9597733.1"/>
    </source>
</evidence>
<dbReference type="GO" id="GO:0016829">
    <property type="term" value="F:lyase activity"/>
    <property type="evidence" value="ECO:0007669"/>
    <property type="project" value="UniProtKB-KW"/>
</dbReference>
<dbReference type="InterPro" id="IPR005000">
    <property type="entry name" value="Aldolase/citrate-lyase_domain"/>
</dbReference>
<dbReference type="SUPFAM" id="SSF51621">
    <property type="entry name" value="Phosphoenolpyruvate/pyruvate domain"/>
    <property type="match status" value="1"/>
</dbReference>
<dbReference type="Gene3D" id="3.20.20.60">
    <property type="entry name" value="Phosphoenolpyruvate-binding domains"/>
    <property type="match status" value="1"/>
</dbReference>
<keyword evidence="7" id="KW-1185">Reference proteome</keyword>
<dbReference type="RefSeq" id="WP_315723175.1">
    <property type="nucleotide sequence ID" value="NZ_JAVUPU010000001.1"/>
</dbReference>
<name>A0ABU3Q450_9SPHN</name>
<accession>A0ABU3Q450</accession>
<dbReference type="PANTHER" id="PTHR32308">
    <property type="entry name" value="LYASE BETA SUBUNIT, PUTATIVE (AFU_ORTHOLOGUE AFUA_4G13030)-RELATED"/>
    <property type="match status" value="1"/>
</dbReference>
<sequence length="268" mass="27896">MTHDDLSLCRSLLFLPASNPRAIEKARTLGADMVVLDLEDAVKPVDKEMARTAAVEAAARGFGSSVTAIRVNSPGAWQDRDLEAVKGSAAVFAVVPRTAGRDDVDRVAAGTGKPVLAMIETAPGVLAAAGIAPATSGLIVGTNDLGASLGLRRGSSRQALTTALQMAVIAARAAGVAVFDGVYNKLDDPDGFATECEEGRLFGFDGKSLIHPNQIEAANRIFSADSEEIEAARRLIEAATGGAERFEGEMIEAMHVAQAQKLLAKARA</sequence>
<dbReference type="InterPro" id="IPR040442">
    <property type="entry name" value="Pyrv_kinase-like_dom_sf"/>
</dbReference>
<evidence type="ECO:0000256" key="4">
    <source>
        <dbReference type="ARBA" id="ARBA00022842"/>
    </source>
</evidence>
<evidence type="ECO:0000256" key="1">
    <source>
        <dbReference type="ARBA" id="ARBA00001946"/>
    </source>
</evidence>
<dbReference type="InterPro" id="IPR015813">
    <property type="entry name" value="Pyrv/PenolPyrv_kinase-like_dom"/>
</dbReference>
<gene>
    <name evidence="6" type="ORF">RQX22_02060</name>
</gene>
<dbReference type="PIRSF" id="PIRSF015582">
    <property type="entry name" value="Cit_lyase_B"/>
    <property type="match status" value="1"/>
</dbReference>
<dbReference type="InterPro" id="IPR011206">
    <property type="entry name" value="Citrate_lyase_beta/mcl1/mcl2"/>
</dbReference>
<keyword evidence="3" id="KW-0479">Metal-binding</keyword>
<comment type="caution">
    <text evidence="6">The sequence shown here is derived from an EMBL/GenBank/DDBJ whole genome shotgun (WGS) entry which is preliminary data.</text>
</comment>
<evidence type="ECO:0000256" key="2">
    <source>
        <dbReference type="ARBA" id="ARBA00005568"/>
    </source>
</evidence>
<evidence type="ECO:0000256" key="3">
    <source>
        <dbReference type="ARBA" id="ARBA00022723"/>
    </source>
</evidence>
<keyword evidence="4" id="KW-0460">Magnesium</keyword>
<dbReference type="EMBL" id="JAVUPU010000001">
    <property type="protein sequence ID" value="MDT9597733.1"/>
    <property type="molecule type" value="Genomic_DNA"/>
</dbReference>
<dbReference type="Proteomes" id="UP001259572">
    <property type="component" value="Unassembled WGS sequence"/>
</dbReference>
<dbReference type="PANTHER" id="PTHR32308:SF10">
    <property type="entry name" value="CITRATE LYASE SUBUNIT BETA"/>
    <property type="match status" value="1"/>
</dbReference>
<feature type="domain" description="HpcH/HpaI aldolase/citrate lyase" evidence="5">
    <location>
        <begin position="10"/>
        <end position="212"/>
    </location>
</feature>
<keyword evidence="6" id="KW-0456">Lyase</keyword>
<evidence type="ECO:0000313" key="7">
    <source>
        <dbReference type="Proteomes" id="UP001259572"/>
    </source>
</evidence>
<evidence type="ECO:0000259" key="5">
    <source>
        <dbReference type="Pfam" id="PF03328"/>
    </source>
</evidence>
<proteinExistence type="inferred from homology"/>
<comment type="similarity">
    <text evidence="2">Belongs to the HpcH/HpaI aldolase family.</text>
</comment>